<dbReference type="Gene3D" id="1.10.357.10">
    <property type="entry name" value="Tetracycline Repressor, domain 2"/>
    <property type="match status" value="1"/>
</dbReference>
<dbReference type="PANTHER" id="PTHR47506:SF6">
    <property type="entry name" value="HTH-TYPE TRANSCRIPTIONAL REPRESSOR NEMR"/>
    <property type="match status" value="1"/>
</dbReference>
<dbReference type="InterPro" id="IPR011075">
    <property type="entry name" value="TetR_C"/>
</dbReference>
<dbReference type="SUPFAM" id="SSF48498">
    <property type="entry name" value="Tetracyclin repressor-like, C-terminal domain"/>
    <property type="match status" value="1"/>
</dbReference>
<evidence type="ECO:0000256" key="4">
    <source>
        <dbReference type="PROSITE-ProRule" id="PRU00335"/>
    </source>
</evidence>
<dbReference type="Pfam" id="PF00440">
    <property type="entry name" value="TetR_N"/>
    <property type="match status" value="1"/>
</dbReference>
<dbReference type="Gene3D" id="1.10.10.60">
    <property type="entry name" value="Homeodomain-like"/>
    <property type="match status" value="1"/>
</dbReference>
<dbReference type="InterPro" id="IPR009057">
    <property type="entry name" value="Homeodomain-like_sf"/>
</dbReference>
<evidence type="ECO:0000313" key="6">
    <source>
        <dbReference type="EMBL" id="MBE1501286.1"/>
    </source>
</evidence>
<dbReference type="RefSeq" id="WP_086863501.1">
    <property type="nucleotide sequence ID" value="NZ_JADBEG010000001.1"/>
</dbReference>
<dbReference type="PRINTS" id="PR00455">
    <property type="entry name" value="HTHTETR"/>
</dbReference>
<dbReference type="PANTHER" id="PTHR47506">
    <property type="entry name" value="TRANSCRIPTIONAL REGULATORY PROTEIN"/>
    <property type="match status" value="1"/>
</dbReference>
<keyword evidence="3" id="KW-0804">Transcription</keyword>
<keyword evidence="2 4" id="KW-0238">DNA-binding</keyword>
<evidence type="ECO:0000313" key="7">
    <source>
        <dbReference type="Proteomes" id="UP000631670"/>
    </source>
</evidence>
<protein>
    <submittedName>
        <fullName evidence="6">AcrR family transcriptional regulator</fullName>
    </submittedName>
</protein>
<comment type="caution">
    <text evidence="6">The sequence shown here is derived from an EMBL/GenBank/DDBJ whole genome shotgun (WGS) entry which is preliminary data.</text>
</comment>
<keyword evidence="7" id="KW-1185">Reference proteome</keyword>
<feature type="DNA-binding region" description="H-T-H motif" evidence="4">
    <location>
        <begin position="36"/>
        <end position="55"/>
    </location>
</feature>
<sequence>MIRSAGRTRLTAEQRRETILAAATAVFAERGYQRTKTAEIAAAVGVSEPVIFQNFGSKAELFAAVLERATTVAVAMLDGIRATRQPVAETLRHLLAPEHLDAMHAPGSVGVLFTEGTTSGADPVVRTAARAAVRRVVDEFAGLLAEGRRSGELREDFDPTTTAWSLVTFVAGRALRREVADDADLEHRLIELLLRPLVREA</sequence>
<evidence type="ECO:0000256" key="3">
    <source>
        <dbReference type="ARBA" id="ARBA00023163"/>
    </source>
</evidence>
<dbReference type="Pfam" id="PF16925">
    <property type="entry name" value="TetR_C_13"/>
    <property type="match status" value="1"/>
</dbReference>
<feature type="domain" description="HTH tetR-type" evidence="5">
    <location>
        <begin position="13"/>
        <end position="73"/>
    </location>
</feature>
<evidence type="ECO:0000256" key="2">
    <source>
        <dbReference type="ARBA" id="ARBA00023125"/>
    </source>
</evidence>
<organism evidence="6 7">
    <name type="scientific">Amycolatopsis lexingtonensis</name>
    <dbReference type="NCBI Taxonomy" id="218822"/>
    <lineage>
        <taxon>Bacteria</taxon>
        <taxon>Bacillati</taxon>
        <taxon>Actinomycetota</taxon>
        <taxon>Actinomycetes</taxon>
        <taxon>Pseudonocardiales</taxon>
        <taxon>Pseudonocardiaceae</taxon>
        <taxon>Amycolatopsis</taxon>
    </lineage>
</organism>
<keyword evidence="1" id="KW-0805">Transcription regulation</keyword>
<dbReference type="SUPFAM" id="SSF46689">
    <property type="entry name" value="Homeodomain-like"/>
    <property type="match status" value="1"/>
</dbReference>
<reference evidence="6 7" key="1">
    <citation type="submission" date="2020-10" db="EMBL/GenBank/DDBJ databases">
        <title>Sequencing the genomes of 1000 actinobacteria strains.</title>
        <authorList>
            <person name="Klenk H.-P."/>
        </authorList>
    </citation>
    <scope>NUCLEOTIDE SEQUENCE [LARGE SCALE GENOMIC DNA]</scope>
    <source>
        <strain evidence="6 7">DSM 44653</strain>
    </source>
</reference>
<evidence type="ECO:0000256" key="1">
    <source>
        <dbReference type="ARBA" id="ARBA00023015"/>
    </source>
</evidence>
<dbReference type="Proteomes" id="UP000631670">
    <property type="component" value="Unassembled WGS sequence"/>
</dbReference>
<accession>A0ABR9IDM9</accession>
<dbReference type="EMBL" id="JADBEG010000001">
    <property type="protein sequence ID" value="MBE1501286.1"/>
    <property type="molecule type" value="Genomic_DNA"/>
</dbReference>
<name>A0ABR9IDM9_9PSEU</name>
<dbReference type="InterPro" id="IPR001647">
    <property type="entry name" value="HTH_TetR"/>
</dbReference>
<dbReference type="InterPro" id="IPR036271">
    <property type="entry name" value="Tet_transcr_reg_TetR-rel_C_sf"/>
</dbReference>
<gene>
    <name evidence="6" type="ORF">H4696_008386</name>
</gene>
<dbReference type="PROSITE" id="PS50977">
    <property type="entry name" value="HTH_TETR_2"/>
    <property type="match status" value="1"/>
</dbReference>
<proteinExistence type="predicted"/>
<evidence type="ECO:0000259" key="5">
    <source>
        <dbReference type="PROSITE" id="PS50977"/>
    </source>
</evidence>